<evidence type="ECO:0000256" key="6">
    <source>
        <dbReference type="SAM" id="Phobius"/>
    </source>
</evidence>
<evidence type="ECO:0000313" key="8">
    <source>
        <dbReference type="Proteomes" id="UP001500936"/>
    </source>
</evidence>
<comment type="subcellular location">
    <subcellularLocation>
        <location evidence="1">Membrane</location>
        <topology evidence="1">Multi-pass membrane protein</topology>
    </subcellularLocation>
</comment>
<dbReference type="InterPro" id="IPR002549">
    <property type="entry name" value="AI-2E-like"/>
</dbReference>
<dbReference type="EMBL" id="BAABHB010000002">
    <property type="protein sequence ID" value="GAA4400633.1"/>
    <property type="molecule type" value="Genomic_DNA"/>
</dbReference>
<keyword evidence="8" id="KW-1185">Reference proteome</keyword>
<feature type="transmembrane region" description="Helical" evidence="6">
    <location>
        <begin position="322"/>
        <end position="352"/>
    </location>
</feature>
<feature type="transmembrane region" description="Helical" evidence="6">
    <location>
        <begin position="229"/>
        <end position="252"/>
    </location>
</feature>
<dbReference type="PANTHER" id="PTHR21716:SF62">
    <property type="entry name" value="TRANSPORT PROTEIN YDBI-RELATED"/>
    <property type="match status" value="1"/>
</dbReference>
<feature type="transmembrane region" description="Helical" evidence="6">
    <location>
        <begin position="282"/>
        <end position="302"/>
    </location>
</feature>
<protein>
    <submittedName>
        <fullName evidence="7">AI-2E family transporter</fullName>
    </submittedName>
</protein>
<evidence type="ECO:0000256" key="1">
    <source>
        <dbReference type="ARBA" id="ARBA00004141"/>
    </source>
</evidence>
<dbReference type="PANTHER" id="PTHR21716">
    <property type="entry name" value="TRANSMEMBRANE PROTEIN"/>
    <property type="match status" value="1"/>
</dbReference>
<evidence type="ECO:0000313" key="7">
    <source>
        <dbReference type="EMBL" id="GAA4400633.1"/>
    </source>
</evidence>
<evidence type="ECO:0000256" key="4">
    <source>
        <dbReference type="ARBA" id="ARBA00022989"/>
    </source>
</evidence>
<evidence type="ECO:0000256" key="3">
    <source>
        <dbReference type="ARBA" id="ARBA00022692"/>
    </source>
</evidence>
<gene>
    <name evidence="7" type="ORF">GCM10023187_14030</name>
</gene>
<feature type="transmembrane region" description="Helical" evidence="6">
    <location>
        <begin position="258"/>
        <end position="277"/>
    </location>
</feature>
<keyword evidence="5 6" id="KW-0472">Membrane</keyword>
<feature type="transmembrane region" description="Helical" evidence="6">
    <location>
        <begin position="50"/>
        <end position="71"/>
    </location>
</feature>
<comment type="similarity">
    <text evidence="2">Belongs to the autoinducer-2 exporter (AI-2E) (TC 2.A.86) family.</text>
</comment>
<feature type="transmembrane region" description="Helical" evidence="6">
    <location>
        <begin position="27"/>
        <end position="44"/>
    </location>
</feature>
<evidence type="ECO:0000256" key="2">
    <source>
        <dbReference type="ARBA" id="ARBA00009773"/>
    </source>
</evidence>
<feature type="transmembrane region" description="Helical" evidence="6">
    <location>
        <begin position="83"/>
        <end position="102"/>
    </location>
</feature>
<name>A0ABP8K608_9BACT</name>
<dbReference type="Pfam" id="PF01594">
    <property type="entry name" value="AI-2E_transport"/>
    <property type="match status" value="1"/>
</dbReference>
<feature type="transmembrane region" description="Helical" evidence="6">
    <location>
        <begin position="161"/>
        <end position="183"/>
    </location>
</feature>
<keyword evidence="3 6" id="KW-0812">Transmembrane</keyword>
<comment type="caution">
    <text evidence="7">The sequence shown here is derived from an EMBL/GenBank/DDBJ whole genome shotgun (WGS) entry which is preliminary data.</text>
</comment>
<proteinExistence type="inferred from homology"/>
<accession>A0ABP8K608</accession>
<evidence type="ECO:0000256" key="5">
    <source>
        <dbReference type="ARBA" id="ARBA00023136"/>
    </source>
</evidence>
<organism evidence="7 8">
    <name type="scientific">Nibrella viscosa</name>
    <dbReference type="NCBI Taxonomy" id="1084524"/>
    <lineage>
        <taxon>Bacteria</taxon>
        <taxon>Pseudomonadati</taxon>
        <taxon>Bacteroidota</taxon>
        <taxon>Cytophagia</taxon>
        <taxon>Cytophagales</taxon>
        <taxon>Spirosomataceae</taxon>
        <taxon>Nibrella</taxon>
    </lineage>
</organism>
<sequence length="368" mass="39822">MPAMYHPPDGQKLFGYMEQHISFIRKAAIAAFVGLSIACLFLLVAYAANFFFLVFGGILFGVLISGLTSLFSRLTGLRYSLSMVVVCLLILLLIGGTGWLLAPKISRQVDQLSETLPQAIRQTEAKLARSGWGQRLLQGLPSQPSQLMPEQKDVLSRVTGIFSATLGTLVNFLIVLITGLYLASSPTNYKEGLVELINPPYRERVSQVLDKCYHTLANWFISRSITMTVVGVASGVGVALLGIPFPVVLGIIAGATNFIPNFGPYIAVAPAMLLAFAQEPKLALYVFLLYMGIQSLEGYILTPLLDKKFVSVPPALLLFGQVLLGLMVGVVGVLFASPLIAVLRVIVGELYVKDVLEKRRTAASATGR</sequence>
<reference evidence="8" key="1">
    <citation type="journal article" date="2019" name="Int. J. Syst. Evol. Microbiol.">
        <title>The Global Catalogue of Microorganisms (GCM) 10K type strain sequencing project: providing services to taxonomists for standard genome sequencing and annotation.</title>
        <authorList>
            <consortium name="The Broad Institute Genomics Platform"/>
            <consortium name="The Broad Institute Genome Sequencing Center for Infectious Disease"/>
            <person name="Wu L."/>
            <person name="Ma J."/>
        </authorList>
    </citation>
    <scope>NUCLEOTIDE SEQUENCE [LARGE SCALE GENOMIC DNA]</scope>
    <source>
        <strain evidence="8">JCM 17925</strain>
    </source>
</reference>
<dbReference type="Proteomes" id="UP001500936">
    <property type="component" value="Unassembled WGS sequence"/>
</dbReference>
<keyword evidence="4 6" id="KW-1133">Transmembrane helix</keyword>